<dbReference type="RefSeq" id="WP_252693790.1">
    <property type="nucleotide sequence ID" value="NZ_JAMXHU010000004.1"/>
</dbReference>
<dbReference type="Proteomes" id="UP001164374">
    <property type="component" value="Unassembled WGS sequence"/>
</dbReference>
<proteinExistence type="predicted"/>
<accession>A0AAE3I4J4</accession>
<dbReference type="Pfam" id="PF05954">
    <property type="entry name" value="Phage_GPD"/>
    <property type="match status" value="1"/>
</dbReference>
<evidence type="ECO:0000313" key="4">
    <source>
        <dbReference type="Proteomes" id="UP001164420"/>
    </source>
</evidence>
<dbReference type="EMBL" id="JAOCQJ010000004">
    <property type="protein sequence ID" value="MCT7317563.1"/>
    <property type="molecule type" value="Genomic_DNA"/>
</dbReference>
<name>A0AAE3I4J4_9RALS</name>
<dbReference type="SUPFAM" id="SSF69279">
    <property type="entry name" value="Phage tail proteins"/>
    <property type="match status" value="1"/>
</dbReference>
<dbReference type="Gene3D" id="3.30.1920.10">
    <property type="entry name" value="Baseplate protein-like domains - 2 layer sandwich fold"/>
    <property type="match status" value="1"/>
</dbReference>
<sequence>MSLNKLPVIPEVRQPRSIVKVGGERVPACVSWSVQNNSYEQADTFQLTLAASALPPDRDANWFSSQPELLVEIFAGFPSNPLKYDESNLLSLIYGHVDSVDFDPASAQLTLSGRDLTALFIDAMVTMQFQNQTASEVAAALAAGYGLQIAGNDTERPVGKLYAHDKVGMTSQRSEWDLLTALARAESFVCYVTGRTLYFGPRAPEPPEPYELRWTSDARGMPTANVTSLQLSRDLTIAKGITVEARSWNLKQGKTLTARYSSESDGGQGRKPTRTAVGNGLDQAGVKRLAKQVHDETVQHAMKLRARLPADHLLWQTDTLRLTGTGTRFDQDYLIDSITRSMSLSEGYVMDISAKNINKGTSK</sequence>
<gene>
    <name evidence="2" type="ORF">N5I87_16265</name>
    <name evidence="1" type="ORF">N5J06_11580</name>
</gene>
<evidence type="ECO:0000313" key="3">
    <source>
        <dbReference type="Proteomes" id="UP001164374"/>
    </source>
</evidence>
<dbReference type="AlphaFoldDB" id="A0AAE3I4J4"/>
<dbReference type="InterPro" id="IPR023399">
    <property type="entry name" value="Baseplate-like_2-layer_sand"/>
</dbReference>
<reference evidence="2 4" key="1">
    <citation type="journal article" date="2023" name="Front. Microbiol.">
        <title>Ralstonia chuxiongensis sp. nov., Ralstonia mojiangensis sp. nov., and Ralstonia soli sp. nov., isolated from tobacco fields, are three novel species in the family Burkholderiaceae.</title>
        <authorList>
            <person name="Lu C.H."/>
            <person name="Zhang Y.Y."/>
            <person name="Jiang N."/>
            <person name="Chen W."/>
            <person name="Shao X."/>
            <person name="Zhao Z.M."/>
            <person name="Lu W.L."/>
            <person name="Hu X."/>
            <person name="Xi Y.X."/>
            <person name="Zou S.Y."/>
            <person name="Wei Q.J."/>
            <person name="Lin Z.L."/>
            <person name="Gong L."/>
            <person name="Gai X.T."/>
            <person name="Zhang L.Q."/>
            <person name="Li J.Y."/>
            <person name="Jin Y."/>
            <person name="Xia Z.Y."/>
        </authorList>
    </citation>
    <scope>NUCLEOTIDE SEQUENCE</scope>
    <source>
        <strain evidence="2">22TCCZM01-4</strain>
        <strain evidence="1 4">22TCJT01-1</strain>
    </source>
</reference>
<dbReference type="Gene3D" id="3.55.50.10">
    <property type="entry name" value="Baseplate protein-like domains"/>
    <property type="match status" value="1"/>
</dbReference>
<dbReference type="EMBL" id="JAOCQI010000002">
    <property type="protein sequence ID" value="MCT7311590.1"/>
    <property type="molecule type" value="Genomic_DNA"/>
</dbReference>
<evidence type="ECO:0000313" key="2">
    <source>
        <dbReference type="EMBL" id="MCT7317563.1"/>
    </source>
</evidence>
<comment type="caution">
    <text evidence="2">The sequence shown here is derived from an EMBL/GenBank/DDBJ whole genome shotgun (WGS) entry which is preliminary data.</text>
</comment>
<evidence type="ECO:0000313" key="1">
    <source>
        <dbReference type="EMBL" id="MCT7311590.1"/>
    </source>
</evidence>
<organism evidence="2 3">
    <name type="scientific">Ralstonia mojiangensis</name>
    <dbReference type="NCBI Taxonomy" id="2953895"/>
    <lineage>
        <taxon>Bacteria</taxon>
        <taxon>Pseudomonadati</taxon>
        <taxon>Pseudomonadota</taxon>
        <taxon>Betaproteobacteria</taxon>
        <taxon>Burkholderiales</taxon>
        <taxon>Burkholderiaceae</taxon>
        <taxon>Ralstonia</taxon>
    </lineage>
</organism>
<dbReference type="Gene3D" id="2.30.300.10">
    <property type="entry name" value="Baseplate protein-like domain - beta roll fold"/>
    <property type="match status" value="1"/>
</dbReference>
<reference evidence="2" key="2">
    <citation type="submission" date="2023-02" db="EMBL/GenBank/DDBJ databases">
        <authorList>
            <person name="Lu C.-H."/>
        </authorList>
    </citation>
    <scope>NUCLEOTIDE SEQUENCE</scope>
    <source>
        <strain evidence="2">22TCCZM01-4</strain>
        <strain evidence="1">22TCJT01-1</strain>
    </source>
</reference>
<dbReference type="Proteomes" id="UP001164420">
    <property type="component" value="Unassembled WGS sequence"/>
</dbReference>
<protein>
    <submittedName>
        <fullName evidence="2">Contractile injection system protein, VgrG/Pvc8 family</fullName>
    </submittedName>
</protein>
<keyword evidence="4" id="KW-1185">Reference proteome</keyword>